<dbReference type="InterPro" id="IPR042099">
    <property type="entry name" value="ANL_N_sf"/>
</dbReference>
<dbReference type="GO" id="GO:0006085">
    <property type="term" value="P:acetyl-CoA biosynthetic process"/>
    <property type="evidence" value="ECO:0007669"/>
    <property type="project" value="TreeGrafter"/>
</dbReference>
<evidence type="ECO:0000256" key="6">
    <source>
        <dbReference type="ARBA" id="ARBA00022741"/>
    </source>
</evidence>
<feature type="domain" description="Acetyl-coenzyme A synthetase N-terminal" evidence="12">
    <location>
        <begin position="50"/>
        <end position="104"/>
    </location>
</feature>
<gene>
    <name evidence="13" type="primary">ACSS1</name>
    <name evidence="13" type="synonym">acss1</name>
</gene>
<protein>
    <recommendedName>
        <fullName evidence="8">Propionate--CoA ligase</fullName>
        <ecNumber evidence="4">6.2.1.1</ecNumber>
        <ecNumber evidence="3">6.2.1.17</ecNumber>
    </recommendedName>
</protein>
<evidence type="ECO:0000256" key="7">
    <source>
        <dbReference type="ARBA" id="ARBA00022840"/>
    </source>
</evidence>
<comment type="catalytic activity">
    <reaction evidence="9">
        <text>propanoate + ATP + CoA = propanoyl-CoA + AMP + diphosphate</text>
        <dbReference type="Rhea" id="RHEA:20373"/>
        <dbReference type="ChEBI" id="CHEBI:17272"/>
        <dbReference type="ChEBI" id="CHEBI:30616"/>
        <dbReference type="ChEBI" id="CHEBI:33019"/>
        <dbReference type="ChEBI" id="CHEBI:57287"/>
        <dbReference type="ChEBI" id="CHEBI:57392"/>
        <dbReference type="ChEBI" id="CHEBI:456215"/>
        <dbReference type="EC" id="6.2.1.17"/>
    </reaction>
    <physiologicalReaction direction="left-to-right" evidence="9">
        <dbReference type="Rhea" id="RHEA:20374"/>
    </physiologicalReaction>
</comment>
<dbReference type="GO" id="GO:0003987">
    <property type="term" value="F:acetate-CoA ligase activity"/>
    <property type="evidence" value="ECO:0007669"/>
    <property type="project" value="UniProtKB-EC"/>
</dbReference>
<name>A0A669EEM5_ORENI</name>
<dbReference type="Ensembl" id="ENSONIT00000077824.1">
    <property type="protein sequence ID" value="ENSONIP00000071233.1"/>
    <property type="gene ID" value="ENSONIG00000007083.2"/>
</dbReference>
<evidence type="ECO:0000259" key="12">
    <source>
        <dbReference type="Pfam" id="PF16177"/>
    </source>
</evidence>
<dbReference type="AlphaFoldDB" id="A0A669EEM5"/>
<evidence type="ECO:0000313" key="14">
    <source>
        <dbReference type="Proteomes" id="UP000005207"/>
    </source>
</evidence>
<reference evidence="14" key="1">
    <citation type="submission" date="2012-01" db="EMBL/GenBank/DDBJ databases">
        <title>The Genome Sequence of Oreochromis niloticus (Nile Tilapia).</title>
        <authorList>
            <consortium name="Broad Institute Genome Assembly Team"/>
            <consortium name="Broad Institute Sequencing Platform"/>
            <person name="Di Palma F."/>
            <person name="Johnson J."/>
            <person name="Lander E.S."/>
            <person name="Lindblad-Toh K."/>
        </authorList>
    </citation>
    <scope>NUCLEOTIDE SEQUENCE [LARGE SCALE GENOMIC DNA]</scope>
</reference>
<organism evidence="13 14">
    <name type="scientific">Oreochromis niloticus</name>
    <name type="common">Nile tilapia</name>
    <name type="synonym">Tilapia nilotica</name>
    <dbReference type="NCBI Taxonomy" id="8128"/>
    <lineage>
        <taxon>Eukaryota</taxon>
        <taxon>Metazoa</taxon>
        <taxon>Chordata</taxon>
        <taxon>Craniata</taxon>
        <taxon>Vertebrata</taxon>
        <taxon>Euteleostomi</taxon>
        <taxon>Actinopterygii</taxon>
        <taxon>Neopterygii</taxon>
        <taxon>Teleostei</taxon>
        <taxon>Neoteleostei</taxon>
        <taxon>Acanthomorphata</taxon>
        <taxon>Ovalentaria</taxon>
        <taxon>Cichlomorphae</taxon>
        <taxon>Cichliformes</taxon>
        <taxon>Cichlidae</taxon>
        <taxon>African cichlids</taxon>
        <taxon>Pseudocrenilabrinae</taxon>
        <taxon>Oreochromini</taxon>
        <taxon>Oreochromis</taxon>
    </lineage>
</organism>
<dbReference type="InterPro" id="IPR025110">
    <property type="entry name" value="AMP-bd_C"/>
</dbReference>
<dbReference type="Gene3D" id="3.40.50.12780">
    <property type="entry name" value="N-terminal domain of ligase-like"/>
    <property type="match status" value="2"/>
</dbReference>
<feature type="domain" description="AMP-binding enzyme C-terminal" evidence="11">
    <location>
        <begin position="503"/>
        <end position="582"/>
    </location>
</feature>
<dbReference type="Pfam" id="PF13193">
    <property type="entry name" value="AMP-binding_C"/>
    <property type="match status" value="1"/>
</dbReference>
<evidence type="ECO:0000313" key="13">
    <source>
        <dbReference type="Ensembl" id="ENSONIP00000071233.1"/>
    </source>
</evidence>
<evidence type="ECO:0000256" key="1">
    <source>
        <dbReference type="ARBA" id="ARBA00001884"/>
    </source>
</evidence>
<reference evidence="13" key="2">
    <citation type="submission" date="2025-08" db="UniProtKB">
        <authorList>
            <consortium name="Ensembl"/>
        </authorList>
    </citation>
    <scope>IDENTIFICATION</scope>
</reference>
<dbReference type="GO" id="GO:0005739">
    <property type="term" value="C:mitochondrion"/>
    <property type="evidence" value="ECO:0007669"/>
    <property type="project" value="TreeGrafter"/>
</dbReference>
<evidence type="ECO:0000256" key="2">
    <source>
        <dbReference type="ARBA" id="ARBA00006432"/>
    </source>
</evidence>
<keyword evidence="14" id="KW-1185">Reference proteome</keyword>
<accession>A0A669EEM5</accession>
<dbReference type="PANTHER" id="PTHR24095">
    <property type="entry name" value="ACETYL-COENZYME A SYNTHETASE"/>
    <property type="match status" value="1"/>
</dbReference>
<dbReference type="InterPro" id="IPR032387">
    <property type="entry name" value="ACAS_N"/>
</dbReference>
<keyword evidence="6" id="KW-0547">Nucleotide-binding</keyword>
<evidence type="ECO:0000256" key="9">
    <source>
        <dbReference type="ARBA" id="ARBA00049004"/>
    </source>
</evidence>
<proteinExistence type="inferred from homology"/>
<sequence>MAARSRWPGLFWAVLSRRRAPGPGRCLSYQPHPPAPGTWSTELSRLSHGDLYRLSVTDPDRFWGSAAADRLRWAEPFHRVRDCDLSSGRIGWFLGGKLNVSVNCLDVHVEKHPDRVALIWERDEPGTEVKVTYRELLETTCRLANALKSHGINKGDRVAIYMSVSPLAVAAMLACVRIGAVHTVVFAGFSSDALAGRIQDAGCKAVITFNEGVRGGRVIQLKAMVDAAVKTCPSVQHVFVCQRTETPAVMGERDVRLEEYVFDYRDGDVFGCVADVGWITGHSYVVYGPLCNGATTVLFESTPVYPNPGRYWETVERLRISQFYGAPTALRLLLKYGESWVKKYDRSSLRTLGSVGEPINHEAWHWFHSVVGEGRCPLVDTWWQTETGGVCIAPRPADEGAPIVPAMAMRPFFGIQPVLMGEKGEPLSGNDITGALCISQPWPGIARSIYGDHQRFVDAYFKPYPGFYFSGDGAYRSEDGFYQITGRMDDVINVSGHRLGTAEIEDALDEHPAVPETAVIGIPHDIKGEVPFAFVVLKEDLSDDAPAVLQQLRDLVATKIAKYAVPEHFLVVTRLPKTRSGKIMRRILRKVAMETTEDLGDVSTLDDPSVVKEIIEAHEEYRKQREEEKKKK</sequence>
<comment type="catalytic activity">
    <reaction evidence="1">
        <text>acetate + ATP + CoA = acetyl-CoA + AMP + diphosphate</text>
        <dbReference type="Rhea" id="RHEA:23176"/>
        <dbReference type="ChEBI" id="CHEBI:30089"/>
        <dbReference type="ChEBI" id="CHEBI:30616"/>
        <dbReference type="ChEBI" id="CHEBI:33019"/>
        <dbReference type="ChEBI" id="CHEBI:57287"/>
        <dbReference type="ChEBI" id="CHEBI:57288"/>
        <dbReference type="ChEBI" id="CHEBI:456215"/>
        <dbReference type="EC" id="6.2.1.1"/>
    </reaction>
    <physiologicalReaction direction="left-to-right" evidence="1">
        <dbReference type="Rhea" id="RHEA:23177"/>
    </physiologicalReaction>
</comment>
<keyword evidence="7" id="KW-0067">ATP-binding</keyword>
<dbReference type="SUPFAM" id="SSF56801">
    <property type="entry name" value="Acetyl-CoA synthetase-like"/>
    <property type="match status" value="1"/>
</dbReference>
<dbReference type="Gene3D" id="3.30.300.30">
    <property type="match status" value="1"/>
</dbReference>
<dbReference type="InterPro" id="IPR000873">
    <property type="entry name" value="AMP-dep_synth/lig_dom"/>
</dbReference>
<evidence type="ECO:0000256" key="5">
    <source>
        <dbReference type="ARBA" id="ARBA00022598"/>
    </source>
</evidence>
<feature type="domain" description="AMP-dependent synthetase/ligase" evidence="10">
    <location>
        <begin position="106"/>
        <end position="244"/>
    </location>
</feature>
<feature type="domain" description="AMP-dependent synthetase/ligase" evidence="10">
    <location>
        <begin position="260"/>
        <end position="445"/>
    </location>
</feature>
<evidence type="ECO:0000256" key="4">
    <source>
        <dbReference type="ARBA" id="ARBA00013275"/>
    </source>
</evidence>
<dbReference type="EC" id="6.2.1.17" evidence="3"/>
<dbReference type="EC" id="6.2.1.1" evidence="4"/>
<dbReference type="InterPro" id="IPR045851">
    <property type="entry name" value="AMP-bd_C_sf"/>
</dbReference>
<evidence type="ECO:0000259" key="11">
    <source>
        <dbReference type="Pfam" id="PF13193"/>
    </source>
</evidence>
<dbReference type="GO" id="GO:0005524">
    <property type="term" value="F:ATP binding"/>
    <property type="evidence" value="ECO:0007669"/>
    <property type="project" value="UniProtKB-KW"/>
</dbReference>
<keyword evidence="5" id="KW-0436">Ligase</keyword>
<dbReference type="Pfam" id="PF00501">
    <property type="entry name" value="AMP-binding"/>
    <property type="match status" value="2"/>
</dbReference>
<evidence type="ECO:0000256" key="8">
    <source>
        <dbReference type="ARBA" id="ARBA00029726"/>
    </source>
</evidence>
<reference evidence="13" key="3">
    <citation type="submission" date="2025-09" db="UniProtKB">
        <authorList>
            <consortium name="Ensembl"/>
        </authorList>
    </citation>
    <scope>IDENTIFICATION</scope>
</reference>
<dbReference type="PANTHER" id="PTHR24095:SF110">
    <property type="entry name" value="ACETYL-COENZYME A SYNTHETASE 2-LIKE, MITOCHONDRIAL"/>
    <property type="match status" value="1"/>
</dbReference>
<dbReference type="Pfam" id="PF16177">
    <property type="entry name" value="ACAS_N"/>
    <property type="match status" value="1"/>
</dbReference>
<dbReference type="GeneTree" id="ENSGT00940000158550"/>
<evidence type="ECO:0000259" key="10">
    <source>
        <dbReference type="Pfam" id="PF00501"/>
    </source>
</evidence>
<dbReference type="Proteomes" id="UP000005207">
    <property type="component" value="Linkage group LG13"/>
</dbReference>
<evidence type="ECO:0000256" key="3">
    <source>
        <dbReference type="ARBA" id="ARBA00012985"/>
    </source>
</evidence>
<comment type="similarity">
    <text evidence="2">Belongs to the ATP-dependent AMP-binding enzyme family.</text>
</comment>
<dbReference type="GO" id="GO:0050218">
    <property type="term" value="F:propionate-CoA ligase activity"/>
    <property type="evidence" value="ECO:0007669"/>
    <property type="project" value="UniProtKB-EC"/>
</dbReference>